<reference evidence="1 2" key="1">
    <citation type="journal article" date="2024" name="Ann. Entomol. Soc. Am.">
        <title>Genomic analyses of the southern and eastern yellowjacket wasps (Hymenoptera: Vespidae) reveal evolutionary signatures of social life.</title>
        <authorList>
            <person name="Catto M.A."/>
            <person name="Caine P.B."/>
            <person name="Orr S.E."/>
            <person name="Hunt B.G."/>
            <person name="Goodisman M.A.D."/>
        </authorList>
    </citation>
    <scope>NUCLEOTIDE SEQUENCE [LARGE SCALE GENOMIC DNA]</scope>
    <source>
        <strain evidence="1">233</strain>
        <tissue evidence="1">Head and thorax</tissue>
    </source>
</reference>
<evidence type="ECO:0000313" key="2">
    <source>
        <dbReference type="Proteomes" id="UP001607302"/>
    </source>
</evidence>
<gene>
    <name evidence="1" type="ORF">V1478_004399</name>
</gene>
<proteinExistence type="predicted"/>
<keyword evidence="2" id="KW-1185">Reference proteome</keyword>
<evidence type="ECO:0000313" key="1">
    <source>
        <dbReference type="EMBL" id="KAL2732077.1"/>
    </source>
</evidence>
<accession>A0ABD2BH39</accession>
<comment type="caution">
    <text evidence="1">The sequence shown here is derived from an EMBL/GenBank/DDBJ whole genome shotgun (WGS) entry which is preliminary data.</text>
</comment>
<name>A0ABD2BH39_VESSQ</name>
<dbReference type="AlphaFoldDB" id="A0ABD2BH39"/>
<dbReference type="Proteomes" id="UP001607302">
    <property type="component" value="Unassembled WGS sequence"/>
</dbReference>
<dbReference type="EMBL" id="JAUDFV010000101">
    <property type="protein sequence ID" value="KAL2732077.1"/>
    <property type="molecule type" value="Genomic_DNA"/>
</dbReference>
<organism evidence="1 2">
    <name type="scientific">Vespula squamosa</name>
    <name type="common">Southern yellow jacket</name>
    <name type="synonym">Wasp</name>
    <dbReference type="NCBI Taxonomy" id="30214"/>
    <lineage>
        <taxon>Eukaryota</taxon>
        <taxon>Metazoa</taxon>
        <taxon>Ecdysozoa</taxon>
        <taxon>Arthropoda</taxon>
        <taxon>Hexapoda</taxon>
        <taxon>Insecta</taxon>
        <taxon>Pterygota</taxon>
        <taxon>Neoptera</taxon>
        <taxon>Endopterygota</taxon>
        <taxon>Hymenoptera</taxon>
        <taxon>Apocrita</taxon>
        <taxon>Aculeata</taxon>
        <taxon>Vespoidea</taxon>
        <taxon>Vespidae</taxon>
        <taxon>Vespinae</taxon>
        <taxon>Vespula</taxon>
    </lineage>
</organism>
<protein>
    <submittedName>
        <fullName evidence="1">PiggyBac transposable element-derived protein 4-like</fullName>
    </submittedName>
</protein>
<sequence>MPRKPDKFGITFWLTSDANILYKSNNCTLTIHKSKPINKITIIINTKHKSVQINNDRKRLPETVITKLNSASMSPVKWQESTVSNQNHIDGPCKFSSTSLIFPTCSQDRKLWIKEDMRNIKGKRAKKPFRKDSNRKTKKAFDLMHTFMRAYANEDISYTLLVIVMPYYLKPRINGHKHVVLLKYVLILESKDCEFYENQRRDVEWIDCSELSAVNASTNVTSMPVLYVL</sequence>